<dbReference type="GO" id="GO:0003677">
    <property type="term" value="F:DNA binding"/>
    <property type="evidence" value="ECO:0007669"/>
    <property type="project" value="UniProtKB-KW"/>
</dbReference>
<dbReference type="EMBL" id="CAFBPU010000043">
    <property type="protein sequence ID" value="CAB5037407.1"/>
    <property type="molecule type" value="Genomic_DNA"/>
</dbReference>
<dbReference type="PANTHER" id="PTHR33221:SF5">
    <property type="entry name" value="HTH-TYPE TRANSCRIPTIONAL REGULATOR ISCR"/>
    <property type="match status" value="1"/>
</dbReference>
<organism evidence="2">
    <name type="scientific">freshwater metagenome</name>
    <dbReference type="NCBI Taxonomy" id="449393"/>
    <lineage>
        <taxon>unclassified sequences</taxon>
        <taxon>metagenomes</taxon>
        <taxon>ecological metagenomes</taxon>
    </lineage>
</organism>
<dbReference type="GO" id="GO:0003700">
    <property type="term" value="F:DNA-binding transcription factor activity"/>
    <property type="evidence" value="ECO:0007669"/>
    <property type="project" value="TreeGrafter"/>
</dbReference>
<dbReference type="Pfam" id="PF02082">
    <property type="entry name" value="Rrf2"/>
    <property type="match status" value="1"/>
</dbReference>
<name>A0A6J7S8K8_9ZZZZ</name>
<dbReference type="InterPro" id="IPR036390">
    <property type="entry name" value="WH_DNA-bd_sf"/>
</dbReference>
<evidence type="ECO:0000313" key="2">
    <source>
        <dbReference type="EMBL" id="CAB5037407.1"/>
    </source>
</evidence>
<gene>
    <name evidence="2" type="ORF">UFOPK4150_01808</name>
</gene>
<dbReference type="Gene3D" id="1.10.10.10">
    <property type="entry name" value="Winged helix-like DNA-binding domain superfamily/Winged helix DNA-binding domain"/>
    <property type="match status" value="1"/>
</dbReference>
<dbReference type="PROSITE" id="PS51197">
    <property type="entry name" value="HTH_RRF2_2"/>
    <property type="match status" value="1"/>
</dbReference>
<keyword evidence="1" id="KW-0238">DNA-binding</keyword>
<evidence type="ECO:0000256" key="1">
    <source>
        <dbReference type="ARBA" id="ARBA00023125"/>
    </source>
</evidence>
<dbReference type="InterPro" id="IPR000944">
    <property type="entry name" value="Tscrpt_reg_Rrf2"/>
</dbReference>
<dbReference type="GO" id="GO:0005829">
    <property type="term" value="C:cytosol"/>
    <property type="evidence" value="ECO:0007669"/>
    <property type="project" value="TreeGrafter"/>
</dbReference>
<proteinExistence type="predicted"/>
<protein>
    <submittedName>
        <fullName evidence="2">Unannotated protein</fullName>
    </submittedName>
</protein>
<dbReference type="SUPFAM" id="SSF46785">
    <property type="entry name" value="Winged helix' DNA-binding domain"/>
    <property type="match status" value="1"/>
</dbReference>
<dbReference type="AlphaFoldDB" id="A0A6J7S8K8"/>
<accession>A0A6J7S8K8</accession>
<dbReference type="PANTHER" id="PTHR33221">
    <property type="entry name" value="WINGED HELIX-TURN-HELIX TRANSCRIPTIONAL REGULATOR, RRF2 FAMILY"/>
    <property type="match status" value="1"/>
</dbReference>
<dbReference type="NCBIfam" id="TIGR00738">
    <property type="entry name" value="rrf2_super"/>
    <property type="match status" value="1"/>
</dbReference>
<dbReference type="InterPro" id="IPR036388">
    <property type="entry name" value="WH-like_DNA-bd_sf"/>
</dbReference>
<sequence>MISQRARYAYKALIVLARAGSAGMQIRDIAEQEQIPRKFLEQILLSMKAGGLITSRRGREGGYALLKDAKSISLGSVLRMIDGPIAPLPCLSKTAYRKCDDCPSEELCGVRAGFAEAYEASLRVLEATTIAQAVKAAEGKKQSRRIPAKRVRLA</sequence>
<reference evidence="2" key="1">
    <citation type="submission" date="2020-05" db="EMBL/GenBank/DDBJ databases">
        <authorList>
            <person name="Chiriac C."/>
            <person name="Salcher M."/>
            <person name="Ghai R."/>
            <person name="Kavagutti S V."/>
        </authorList>
    </citation>
    <scope>NUCLEOTIDE SEQUENCE</scope>
</reference>